<proteinExistence type="predicted"/>
<accession>A0A0F3MJS5</accession>
<protein>
    <submittedName>
        <fullName evidence="1">Uncharacterized protein</fullName>
    </submittedName>
</protein>
<reference evidence="1 2" key="1">
    <citation type="submission" date="2015-02" db="EMBL/GenBank/DDBJ databases">
        <title>Genome Sequencing of Rickettsiales.</title>
        <authorList>
            <person name="Daugherty S.C."/>
            <person name="Su Q."/>
            <person name="Abolude K."/>
            <person name="Beier-Sexton M."/>
            <person name="Carlyon J.A."/>
            <person name="Carter R."/>
            <person name="Day N.P."/>
            <person name="Dumler S.J."/>
            <person name="Dyachenko V."/>
            <person name="Godinez A."/>
            <person name="Kurtti T.J."/>
            <person name="Lichay M."/>
            <person name="Mullins K.E."/>
            <person name="Ott S."/>
            <person name="Pappas-Brown V."/>
            <person name="Paris D.H."/>
            <person name="Patel P."/>
            <person name="Richards A.L."/>
            <person name="Sadzewicz L."/>
            <person name="Sears K."/>
            <person name="Seidman D."/>
            <person name="Sengamalay N."/>
            <person name="Stenos J."/>
            <person name="Tallon L.J."/>
            <person name="Vincent G."/>
            <person name="Fraser C.M."/>
            <person name="Munderloh U."/>
            <person name="Dunning-Hotopp J.C."/>
        </authorList>
    </citation>
    <scope>NUCLEOTIDE SEQUENCE [LARGE SCALE GENOMIC DNA]</scope>
    <source>
        <strain evidence="1 2">Fuller</strain>
    </source>
</reference>
<comment type="caution">
    <text evidence="1">The sequence shown here is derived from an EMBL/GenBank/DDBJ whole genome shotgun (WGS) entry which is preliminary data.</text>
</comment>
<evidence type="ECO:0000313" key="2">
    <source>
        <dbReference type="Proteomes" id="UP000033616"/>
    </source>
</evidence>
<dbReference type="Proteomes" id="UP000033616">
    <property type="component" value="Unassembled WGS sequence"/>
</dbReference>
<dbReference type="EMBL" id="LANP01000014">
    <property type="protein sequence ID" value="KJV56000.1"/>
    <property type="molecule type" value="Genomic_DNA"/>
</dbReference>
<sequence>MLYFSILKKASFDNTSIISGIKFRDYNNSIIISSSLVAKLLINVGWILRLKLHLLINKQVRNSRPETN</sequence>
<dbReference type="PATRIC" id="fig|1359168.3.peg.222"/>
<keyword evidence="2" id="KW-1185">Reference proteome</keyword>
<organism evidence="1 2">
    <name type="scientific">Orientia chuto str. Dubai</name>
    <dbReference type="NCBI Taxonomy" id="1359168"/>
    <lineage>
        <taxon>Bacteria</taxon>
        <taxon>Pseudomonadati</taxon>
        <taxon>Pseudomonadota</taxon>
        <taxon>Alphaproteobacteria</taxon>
        <taxon>Rickettsiales</taxon>
        <taxon>Rickettsiaceae</taxon>
        <taxon>Rickettsieae</taxon>
        <taxon>Orientia</taxon>
    </lineage>
</organism>
<dbReference type="AlphaFoldDB" id="A0A0F3MJS5"/>
<evidence type="ECO:0000313" key="1">
    <source>
        <dbReference type="EMBL" id="KJV56000.1"/>
    </source>
</evidence>
<gene>
    <name evidence="1" type="ORF">OCHUTO_0618</name>
</gene>
<name>A0A0F3MJS5_9RICK</name>